<dbReference type="InterPro" id="IPR003386">
    <property type="entry name" value="LACT/PDAT_acylTrfase"/>
</dbReference>
<proteinExistence type="predicted"/>
<dbReference type="SUPFAM" id="SSF53474">
    <property type="entry name" value="alpha/beta-Hydrolases"/>
    <property type="match status" value="1"/>
</dbReference>
<dbReference type="PANTHER" id="PTHR11440">
    <property type="entry name" value="LECITHIN-CHOLESTEROL ACYLTRANSFERASE-RELATED"/>
    <property type="match status" value="1"/>
</dbReference>
<dbReference type="Gene3D" id="3.40.50.1820">
    <property type="entry name" value="alpha/beta hydrolase"/>
    <property type="match status" value="1"/>
</dbReference>
<dbReference type="Pfam" id="PF02450">
    <property type="entry name" value="LCAT"/>
    <property type="match status" value="1"/>
</dbReference>
<comment type="caution">
    <text evidence="1">The sequence shown here is derived from an EMBL/GenBank/DDBJ whole genome shotgun (WGS) entry which is preliminary data.</text>
</comment>
<gene>
    <name evidence="1" type="ORF">ACFO0C_00945</name>
</gene>
<sequence>MPDLIVIVPGIMGSVLSAGGRNLWDTSVGVASGALPVVSRRLAELTLPDRLGDEAPDGPVQVTATSLVNGWQIWPSFWTGAGYGGLIKDFRSRVGNSDRMRLFPYDWRLSNRYTARRLSAFVDTELRAWRERSGDHAAQVVLIAHSMGGLVSRYYLEVLGGRERVRRLVTLGTPYSGSVKAIQQLTGRVPWALGPWQEPLTLAARSMPALWQLLPTYRCVTATGDPVRLDETTVPGLDWDQLTDALRFHAEIAEALAANGTPAYTHEVVIGDGQKTPQSITVNGPAISYHHEQRGTDHLGDGTVPRFSAAPPEWDDDARGRAVVCRHGSLPNHRQIRDQLWNIANALNLGAILAPPVELALDVPEVIPAEQPLPVHLNANRTNARIAVRLRDPETGKLTAERVLHADGMGGYSGLLPVTPGIWEVEATAVGEHPQATVRELVVVVDQAATTGTET</sequence>
<name>A0ABV8IIV0_9ACTN</name>
<dbReference type="EMBL" id="JBHSBL010000002">
    <property type="protein sequence ID" value="MFC4063481.1"/>
    <property type="molecule type" value="Genomic_DNA"/>
</dbReference>
<organism evidence="1 2">
    <name type="scientific">Actinoplanes subglobosus</name>
    <dbReference type="NCBI Taxonomy" id="1547892"/>
    <lineage>
        <taxon>Bacteria</taxon>
        <taxon>Bacillati</taxon>
        <taxon>Actinomycetota</taxon>
        <taxon>Actinomycetes</taxon>
        <taxon>Micromonosporales</taxon>
        <taxon>Micromonosporaceae</taxon>
        <taxon>Actinoplanes</taxon>
    </lineage>
</organism>
<reference evidence="2" key="1">
    <citation type="journal article" date="2019" name="Int. J. Syst. Evol. Microbiol.">
        <title>The Global Catalogue of Microorganisms (GCM) 10K type strain sequencing project: providing services to taxonomists for standard genome sequencing and annotation.</title>
        <authorList>
            <consortium name="The Broad Institute Genomics Platform"/>
            <consortium name="The Broad Institute Genome Sequencing Center for Infectious Disease"/>
            <person name="Wu L."/>
            <person name="Ma J."/>
        </authorList>
    </citation>
    <scope>NUCLEOTIDE SEQUENCE [LARGE SCALE GENOMIC DNA]</scope>
    <source>
        <strain evidence="2">TBRC 5832</strain>
    </source>
</reference>
<dbReference type="RefSeq" id="WP_378064489.1">
    <property type="nucleotide sequence ID" value="NZ_JBHSBL010000002.1"/>
</dbReference>
<evidence type="ECO:0000313" key="2">
    <source>
        <dbReference type="Proteomes" id="UP001595867"/>
    </source>
</evidence>
<keyword evidence="2" id="KW-1185">Reference proteome</keyword>
<dbReference type="InterPro" id="IPR029058">
    <property type="entry name" value="AB_hydrolase_fold"/>
</dbReference>
<protein>
    <submittedName>
        <fullName evidence="1">Esterase/lipase family protein</fullName>
    </submittedName>
</protein>
<accession>A0ABV8IIV0</accession>
<evidence type="ECO:0000313" key="1">
    <source>
        <dbReference type="EMBL" id="MFC4063481.1"/>
    </source>
</evidence>
<dbReference type="Proteomes" id="UP001595867">
    <property type="component" value="Unassembled WGS sequence"/>
</dbReference>